<keyword evidence="3" id="KW-1185">Reference proteome</keyword>
<dbReference type="EMBL" id="PIPI01000011">
    <property type="protein sequence ID" value="RUO18131.1"/>
    <property type="molecule type" value="Genomic_DNA"/>
</dbReference>
<evidence type="ECO:0000313" key="3">
    <source>
        <dbReference type="Proteomes" id="UP000288212"/>
    </source>
</evidence>
<accession>A0A432VPP7</accession>
<gene>
    <name evidence="2" type="ORF">CWE06_11725</name>
</gene>
<feature type="signal peptide" evidence="1">
    <location>
        <begin position="1"/>
        <end position="24"/>
    </location>
</feature>
<evidence type="ECO:0000256" key="1">
    <source>
        <dbReference type="SAM" id="SignalP"/>
    </source>
</evidence>
<keyword evidence="1" id="KW-0732">Signal</keyword>
<dbReference type="Proteomes" id="UP000288212">
    <property type="component" value="Unassembled WGS sequence"/>
</dbReference>
<evidence type="ECO:0000313" key="2">
    <source>
        <dbReference type="EMBL" id="RUO18131.1"/>
    </source>
</evidence>
<dbReference type="AlphaFoldDB" id="A0A432VPP7"/>
<feature type="chain" id="PRO_5019459966" evidence="1">
    <location>
        <begin position="25"/>
        <end position="96"/>
    </location>
</feature>
<protein>
    <submittedName>
        <fullName evidence="2">Uncharacterized protein</fullName>
    </submittedName>
</protein>
<proteinExistence type="predicted"/>
<organism evidence="2 3">
    <name type="scientific">Aliidiomarina haloalkalitolerans</name>
    <dbReference type="NCBI Taxonomy" id="859059"/>
    <lineage>
        <taxon>Bacteria</taxon>
        <taxon>Pseudomonadati</taxon>
        <taxon>Pseudomonadota</taxon>
        <taxon>Gammaproteobacteria</taxon>
        <taxon>Alteromonadales</taxon>
        <taxon>Idiomarinaceae</taxon>
        <taxon>Aliidiomarina</taxon>
    </lineage>
</organism>
<comment type="caution">
    <text evidence="2">The sequence shown here is derived from an EMBL/GenBank/DDBJ whole genome shotgun (WGS) entry which is preliminary data.</text>
</comment>
<reference evidence="2 3" key="1">
    <citation type="journal article" date="2011" name="Front. Microbiol.">
        <title>Genomic signatures of strain selection and enhancement in Bacillus atrophaeus var. globigii, a historical biowarfare simulant.</title>
        <authorList>
            <person name="Gibbons H.S."/>
            <person name="Broomall S.M."/>
            <person name="McNew L.A."/>
            <person name="Daligault H."/>
            <person name="Chapman C."/>
            <person name="Bruce D."/>
            <person name="Karavis M."/>
            <person name="Krepps M."/>
            <person name="McGregor P.A."/>
            <person name="Hong C."/>
            <person name="Park K.H."/>
            <person name="Akmal A."/>
            <person name="Feldman A."/>
            <person name="Lin J.S."/>
            <person name="Chang W.E."/>
            <person name="Higgs B.W."/>
            <person name="Demirev P."/>
            <person name="Lindquist J."/>
            <person name="Liem A."/>
            <person name="Fochler E."/>
            <person name="Read T.D."/>
            <person name="Tapia R."/>
            <person name="Johnson S."/>
            <person name="Bishop-Lilly K.A."/>
            <person name="Detter C."/>
            <person name="Han C."/>
            <person name="Sozhamannan S."/>
            <person name="Rosenzweig C.N."/>
            <person name="Skowronski E.W."/>
        </authorList>
    </citation>
    <scope>NUCLEOTIDE SEQUENCE [LARGE SCALE GENOMIC DNA]</scope>
    <source>
        <strain evidence="2 3">AK5</strain>
    </source>
</reference>
<name>A0A432VPP7_9GAMM</name>
<dbReference type="RefSeq" id="WP_126794491.1">
    <property type="nucleotide sequence ID" value="NZ_PIPI01000011.1"/>
</dbReference>
<sequence length="96" mass="10268">MKTLLIASVVSLASATAAMPTVYANNEGDLAALLHVMVMQENAVFSKQLRDSVPAIVAAQLEQNRVEFAAIAQVEQDESDEVVNKQVEKAADELAP</sequence>